<dbReference type="AlphaFoldDB" id="A0A5K7ZW87"/>
<accession>A0A5K7ZW87</accession>
<name>A0A5K7ZW87_9BACT</name>
<proteinExistence type="predicted"/>
<dbReference type="Proteomes" id="UP000425960">
    <property type="component" value="Chromosome"/>
</dbReference>
<organism evidence="1 2">
    <name type="scientific">Desulfosarcina ovata subsp. sediminis</name>
    <dbReference type="NCBI Taxonomy" id="885957"/>
    <lineage>
        <taxon>Bacteria</taxon>
        <taxon>Pseudomonadati</taxon>
        <taxon>Thermodesulfobacteriota</taxon>
        <taxon>Desulfobacteria</taxon>
        <taxon>Desulfobacterales</taxon>
        <taxon>Desulfosarcinaceae</taxon>
        <taxon>Desulfosarcina</taxon>
    </lineage>
</organism>
<evidence type="ECO:0000313" key="2">
    <source>
        <dbReference type="Proteomes" id="UP000425960"/>
    </source>
</evidence>
<sequence length="73" mass="8524">MQTHNVAVFEPYPFVVGQKINIASGPRKGDWEVVGVTERKVRLRCPFSHKEFDWNRFCYLAEEKRGAVWPGEE</sequence>
<evidence type="ECO:0000313" key="1">
    <source>
        <dbReference type="EMBL" id="BBO84444.1"/>
    </source>
</evidence>
<dbReference type="KEGG" id="dov:DSCO28_50100"/>
<dbReference type="EMBL" id="AP021876">
    <property type="protein sequence ID" value="BBO84444.1"/>
    <property type="molecule type" value="Genomic_DNA"/>
</dbReference>
<protein>
    <submittedName>
        <fullName evidence="1">Uncharacterized protein</fullName>
    </submittedName>
</protein>
<reference evidence="1 2" key="1">
    <citation type="submission" date="2019-11" db="EMBL/GenBank/DDBJ databases">
        <title>Comparative genomics of hydrocarbon-degrading Desulfosarcina strains.</title>
        <authorList>
            <person name="Watanabe M."/>
            <person name="Kojima H."/>
            <person name="Fukui M."/>
        </authorList>
    </citation>
    <scope>NUCLEOTIDE SEQUENCE [LARGE SCALE GENOMIC DNA]</scope>
    <source>
        <strain evidence="1 2">28bB2T</strain>
    </source>
</reference>
<dbReference type="RefSeq" id="WP_155324368.1">
    <property type="nucleotide sequence ID" value="NZ_AP021876.1"/>
</dbReference>
<gene>
    <name evidence="1" type="ORF">DSCO28_50100</name>
</gene>